<feature type="transmembrane region" description="Helical" evidence="7">
    <location>
        <begin position="108"/>
        <end position="126"/>
    </location>
</feature>
<feature type="transmembrane region" description="Helical" evidence="7">
    <location>
        <begin position="138"/>
        <end position="157"/>
    </location>
</feature>
<feature type="transmembrane region" description="Helical" evidence="7">
    <location>
        <begin position="503"/>
        <end position="526"/>
    </location>
</feature>
<feature type="region of interest" description="Disordered" evidence="6">
    <location>
        <begin position="305"/>
        <end position="324"/>
    </location>
</feature>
<dbReference type="EMBL" id="HBFS01018281">
    <property type="protein sequence ID" value="CAD8919049.1"/>
    <property type="molecule type" value="Transcribed_RNA"/>
</dbReference>
<feature type="transmembrane region" description="Helical" evidence="7">
    <location>
        <begin position="405"/>
        <end position="424"/>
    </location>
</feature>
<evidence type="ECO:0000259" key="8">
    <source>
        <dbReference type="PROSITE" id="PS50850"/>
    </source>
</evidence>
<evidence type="ECO:0000256" key="7">
    <source>
        <dbReference type="SAM" id="Phobius"/>
    </source>
</evidence>
<feature type="region of interest" description="Disordered" evidence="6">
    <location>
        <begin position="1"/>
        <end position="57"/>
    </location>
</feature>
<protein>
    <recommendedName>
        <fullName evidence="8">Major facilitator superfamily (MFS) profile domain-containing protein</fullName>
    </recommendedName>
</protein>
<gene>
    <name evidence="9" type="ORF">BSP0115_LOCUS12311</name>
</gene>
<dbReference type="InterPro" id="IPR011701">
    <property type="entry name" value="MFS"/>
</dbReference>
<dbReference type="Gene3D" id="1.20.1250.20">
    <property type="entry name" value="MFS general substrate transporter like domains"/>
    <property type="match status" value="1"/>
</dbReference>
<dbReference type="InterPro" id="IPR036259">
    <property type="entry name" value="MFS_trans_sf"/>
</dbReference>
<evidence type="ECO:0000256" key="5">
    <source>
        <dbReference type="ARBA" id="ARBA00023136"/>
    </source>
</evidence>
<feature type="compositionally biased region" description="Low complexity" evidence="6">
    <location>
        <begin position="35"/>
        <end position="44"/>
    </location>
</feature>
<evidence type="ECO:0000256" key="4">
    <source>
        <dbReference type="ARBA" id="ARBA00022989"/>
    </source>
</evidence>
<evidence type="ECO:0000256" key="1">
    <source>
        <dbReference type="ARBA" id="ARBA00004141"/>
    </source>
</evidence>
<dbReference type="PROSITE" id="PS50850">
    <property type="entry name" value="MFS"/>
    <property type="match status" value="1"/>
</dbReference>
<feature type="region of interest" description="Disordered" evidence="6">
    <location>
        <begin position="574"/>
        <end position="638"/>
    </location>
</feature>
<evidence type="ECO:0000256" key="3">
    <source>
        <dbReference type="ARBA" id="ARBA00022692"/>
    </source>
</evidence>
<feature type="transmembrane region" description="Helical" evidence="7">
    <location>
        <begin position="237"/>
        <end position="259"/>
    </location>
</feature>
<dbReference type="InterPro" id="IPR020846">
    <property type="entry name" value="MFS_dom"/>
</dbReference>
<keyword evidence="5 7" id="KW-0472">Membrane</keyword>
<comment type="subcellular location">
    <subcellularLocation>
        <location evidence="1">Membrane</location>
        <topology evidence="1">Multi-pass membrane protein</topology>
    </subcellularLocation>
</comment>
<dbReference type="PANTHER" id="PTHR23504">
    <property type="entry name" value="MAJOR FACILITATOR SUPERFAMILY DOMAIN-CONTAINING PROTEIN 10"/>
    <property type="match status" value="1"/>
</dbReference>
<evidence type="ECO:0000313" key="9">
    <source>
        <dbReference type="EMBL" id="CAD8919049.1"/>
    </source>
</evidence>
<keyword evidence="3 7" id="KW-0812">Transmembrane</keyword>
<feature type="transmembrane region" description="Helical" evidence="7">
    <location>
        <begin position="195"/>
        <end position="217"/>
    </location>
</feature>
<dbReference type="GO" id="GO:0016020">
    <property type="term" value="C:membrane"/>
    <property type="evidence" value="ECO:0007669"/>
    <property type="project" value="UniProtKB-SubCell"/>
</dbReference>
<accession>A0A7S1CH12</accession>
<dbReference type="GO" id="GO:0022857">
    <property type="term" value="F:transmembrane transporter activity"/>
    <property type="evidence" value="ECO:0007669"/>
    <property type="project" value="InterPro"/>
</dbReference>
<feature type="transmembrane region" description="Helical" evidence="7">
    <location>
        <begin position="538"/>
        <end position="557"/>
    </location>
</feature>
<organism evidence="9">
    <name type="scientific">Bicosoecida sp. CB-2014</name>
    <dbReference type="NCBI Taxonomy" id="1486930"/>
    <lineage>
        <taxon>Eukaryota</taxon>
        <taxon>Sar</taxon>
        <taxon>Stramenopiles</taxon>
        <taxon>Bigyra</taxon>
        <taxon>Opalozoa</taxon>
        <taxon>Bicosoecida</taxon>
    </lineage>
</organism>
<dbReference type="SUPFAM" id="SSF103473">
    <property type="entry name" value="MFS general substrate transporter"/>
    <property type="match status" value="1"/>
</dbReference>
<feature type="transmembrane region" description="Helical" evidence="7">
    <location>
        <begin position="67"/>
        <end position="88"/>
    </location>
</feature>
<dbReference type="Pfam" id="PF07690">
    <property type="entry name" value="MFS_1"/>
    <property type="match status" value="1"/>
</dbReference>
<sequence>MPASASRDSDASAVAALRSGSTARRGSGHDGGAAGDLRAGARTAATDKHNGGRASPSPPQPFPWIKVAMCGLVLFANSLGLLMVFPIIPFMTRDFFPELDTHSLGYEAGYLGSAYHVGALVASLVWGRLSDVYGRRPIIIIGLVGSFVSILGFGLAQSFGGALFARFMWGALNGNLGVVKTLLSEVCDDSNRARGFAILGINGGLARIFGPAVGGFLADPASKWEAFDTPLWRQYKYLLPCVVVACLGFIALIGTWMWLEETRPASELRPLPLTLTPACLGRCGGRRRRRAAGYARVREDAGSGEDIERGVGAGSGSGSGSELSDDDAAAAAASVRGGASTATKSTATATARVTVWEVLTNKYIAITCGLYGLGAYIGIVGEEVFPLWLVNDPQHGGFAFEREQIALLFLFCGPAQLAFQVWVYPRVCEWLGIRGASGWAATVLALVFVALPSSSYVATLGAGVVWTVVVTLFSLSVIARVVMLTCVFVLISNASTKAQRGTAMGWGQTVCAFARIIGPAMGANLFAWSENNDLAWPFNYSLTFYLMGLLGVVYVYCVRSLPATIEASLAELEDSSVRDDDDDDDDDVVVGGDGSDYDASIADFDGDHHDDDVAGGALSGSDDGGAGAASLEMVPLRA</sequence>
<feature type="domain" description="Major facilitator superfamily (MFS) profile" evidence="8">
    <location>
        <begin position="64"/>
        <end position="566"/>
    </location>
</feature>
<proteinExistence type="predicted"/>
<keyword evidence="4 7" id="KW-1133">Transmembrane helix</keyword>
<evidence type="ECO:0000256" key="6">
    <source>
        <dbReference type="SAM" id="MobiDB-lite"/>
    </source>
</evidence>
<feature type="transmembrane region" description="Helical" evidence="7">
    <location>
        <begin position="464"/>
        <end position="491"/>
    </location>
</feature>
<feature type="transmembrane region" description="Helical" evidence="7">
    <location>
        <begin position="436"/>
        <end position="458"/>
    </location>
</feature>
<feature type="compositionally biased region" description="Low complexity" evidence="6">
    <location>
        <begin position="1"/>
        <end position="19"/>
    </location>
</feature>
<feature type="transmembrane region" description="Helical" evidence="7">
    <location>
        <begin position="363"/>
        <end position="385"/>
    </location>
</feature>
<dbReference type="PANTHER" id="PTHR23504:SF15">
    <property type="entry name" value="MAJOR FACILITATOR SUPERFAMILY (MFS) PROFILE DOMAIN-CONTAINING PROTEIN"/>
    <property type="match status" value="1"/>
</dbReference>
<dbReference type="AlphaFoldDB" id="A0A7S1CH12"/>
<feature type="transmembrane region" description="Helical" evidence="7">
    <location>
        <begin position="163"/>
        <end position="183"/>
    </location>
</feature>
<keyword evidence="2" id="KW-0813">Transport</keyword>
<feature type="compositionally biased region" description="Acidic residues" evidence="6">
    <location>
        <begin position="574"/>
        <end position="588"/>
    </location>
</feature>
<name>A0A7S1CH12_9STRA</name>
<evidence type="ECO:0000256" key="2">
    <source>
        <dbReference type="ARBA" id="ARBA00022448"/>
    </source>
</evidence>
<reference evidence="9" key="1">
    <citation type="submission" date="2021-01" db="EMBL/GenBank/DDBJ databases">
        <authorList>
            <person name="Corre E."/>
            <person name="Pelletier E."/>
            <person name="Niang G."/>
            <person name="Scheremetjew M."/>
            <person name="Finn R."/>
            <person name="Kale V."/>
            <person name="Holt S."/>
            <person name="Cochrane G."/>
            <person name="Meng A."/>
            <person name="Brown T."/>
            <person name="Cohen L."/>
        </authorList>
    </citation>
    <scope>NUCLEOTIDE SEQUENCE</scope>
    <source>
        <strain evidence="9">Ms1</strain>
    </source>
</reference>
<dbReference type="CDD" id="cd17330">
    <property type="entry name" value="MFS_SLC46_TetA_like"/>
    <property type="match status" value="1"/>
</dbReference>